<reference evidence="6 7" key="1">
    <citation type="journal article" date="2019" name="Int. J. Syst. Evol. Microbiol.">
        <title>The Global Catalogue of Microorganisms (GCM) 10K type strain sequencing project: providing services to taxonomists for standard genome sequencing and annotation.</title>
        <authorList>
            <consortium name="The Broad Institute Genomics Platform"/>
            <consortium name="The Broad Institute Genome Sequencing Center for Infectious Disease"/>
            <person name="Wu L."/>
            <person name="Ma J."/>
        </authorList>
    </citation>
    <scope>NUCLEOTIDE SEQUENCE [LARGE SCALE GENOMIC DNA]</scope>
    <source>
        <strain evidence="6 7">JCM 16330</strain>
    </source>
</reference>
<feature type="transmembrane region" description="Helical" evidence="5">
    <location>
        <begin position="47"/>
        <end position="67"/>
    </location>
</feature>
<comment type="subcellular location">
    <subcellularLocation>
        <location evidence="1">Endomembrane system</location>
        <topology evidence="1">Multi-pass membrane protein</topology>
    </subcellularLocation>
</comment>
<accession>A0AAV3SA85</accession>
<evidence type="ECO:0000256" key="3">
    <source>
        <dbReference type="ARBA" id="ARBA00022989"/>
    </source>
</evidence>
<dbReference type="PANTHER" id="PTHR43847:SF1">
    <property type="entry name" value="BLL3993 PROTEIN"/>
    <property type="match status" value="1"/>
</dbReference>
<dbReference type="PANTHER" id="PTHR43847">
    <property type="entry name" value="BLL3993 PROTEIN"/>
    <property type="match status" value="1"/>
</dbReference>
<keyword evidence="3 5" id="KW-1133">Transmembrane helix</keyword>
<feature type="transmembrane region" description="Helical" evidence="5">
    <location>
        <begin position="79"/>
        <end position="99"/>
    </location>
</feature>
<gene>
    <name evidence="6" type="ORF">GCM10009066_25070</name>
</gene>
<evidence type="ECO:0000256" key="1">
    <source>
        <dbReference type="ARBA" id="ARBA00004127"/>
    </source>
</evidence>
<dbReference type="InterPro" id="IPR052527">
    <property type="entry name" value="Metal_cation-efflux_comp"/>
</dbReference>
<comment type="caution">
    <text evidence="6">The sequence shown here is derived from an EMBL/GenBank/DDBJ whole genome shotgun (WGS) entry which is preliminary data.</text>
</comment>
<dbReference type="GO" id="GO:0012505">
    <property type="term" value="C:endomembrane system"/>
    <property type="evidence" value="ECO:0007669"/>
    <property type="project" value="UniProtKB-SubCell"/>
</dbReference>
<evidence type="ECO:0000313" key="6">
    <source>
        <dbReference type="EMBL" id="GAA0310750.1"/>
    </source>
</evidence>
<sequence length="199" mass="21398">MVTPYPLVSGPAALAFWTVYAVAFGPDLVRTLREDDPDPDAVRDAGSKYVIAACNAGSYGLAVLLAVGVPAATIRPARTAVFVCGLGVTLVGAALRWYAIRALADAFHGTVHVERDQSVVEVGPYRWVRHPSYTGGILMFLGIALALTNWLSLLAVCVGVAVGYGYRIRIEERALRATLGDAYAAYAERTSYRLVPYVY</sequence>
<name>A0AAV3SA85_9EURY</name>
<evidence type="ECO:0000256" key="5">
    <source>
        <dbReference type="SAM" id="Phobius"/>
    </source>
</evidence>
<organism evidence="6 7">
    <name type="scientific">Halarchaeum salinum</name>
    <dbReference type="NCBI Taxonomy" id="489912"/>
    <lineage>
        <taxon>Archaea</taxon>
        <taxon>Methanobacteriati</taxon>
        <taxon>Methanobacteriota</taxon>
        <taxon>Stenosarchaea group</taxon>
        <taxon>Halobacteria</taxon>
        <taxon>Halobacteriales</taxon>
        <taxon>Halobacteriaceae</taxon>
    </lineage>
</organism>
<evidence type="ECO:0008006" key="8">
    <source>
        <dbReference type="Google" id="ProtNLM"/>
    </source>
</evidence>
<dbReference type="InterPro" id="IPR007318">
    <property type="entry name" value="Phopholipid_MeTrfase"/>
</dbReference>
<dbReference type="RefSeq" id="WP_211313187.1">
    <property type="nucleotide sequence ID" value="NZ_BAAABL010000083.1"/>
</dbReference>
<protein>
    <recommendedName>
        <fullName evidence="8">Isoprenylcysteine carboxylmethyltransferase family protein</fullName>
    </recommendedName>
</protein>
<dbReference type="Proteomes" id="UP001500837">
    <property type="component" value="Unassembled WGS sequence"/>
</dbReference>
<feature type="transmembrane region" description="Helical" evidence="5">
    <location>
        <begin position="137"/>
        <end position="166"/>
    </location>
</feature>
<dbReference type="Pfam" id="PF04191">
    <property type="entry name" value="PEMT"/>
    <property type="match status" value="1"/>
</dbReference>
<proteinExistence type="predicted"/>
<keyword evidence="7" id="KW-1185">Reference proteome</keyword>
<evidence type="ECO:0000313" key="7">
    <source>
        <dbReference type="Proteomes" id="UP001500837"/>
    </source>
</evidence>
<keyword evidence="4 5" id="KW-0472">Membrane</keyword>
<dbReference type="EMBL" id="BAAABL010000083">
    <property type="protein sequence ID" value="GAA0310750.1"/>
    <property type="molecule type" value="Genomic_DNA"/>
</dbReference>
<evidence type="ECO:0000256" key="4">
    <source>
        <dbReference type="ARBA" id="ARBA00023136"/>
    </source>
</evidence>
<dbReference type="Gene3D" id="1.20.120.1630">
    <property type="match status" value="1"/>
</dbReference>
<keyword evidence="2 5" id="KW-0812">Transmembrane</keyword>
<evidence type="ECO:0000256" key="2">
    <source>
        <dbReference type="ARBA" id="ARBA00022692"/>
    </source>
</evidence>
<dbReference type="AlphaFoldDB" id="A0AAV3SA85"/>